<dbReference type="RefSeq" id="WP_203663428.1">
    <property type="nucleotide sequence ID" value="NZ_BAAAZM010000005.1"/>
</dbReference>
<gene>
    <name evidence="1" type="ORF">Aru02nite_61100</name>
</gene>
<name>A0A8J3J3M7_9ACTN</name>
<protein>
    <submittedName>
        <fullName evidence="1">Uncharacterized protein</fullName>
    </submittedName>
</protein>
<sequence>MTARCAVVLLSPPGWAPPGVPVDGWRRALAEDVVDLLAGLELVDVAIAATAADMPLAEAIRWPAMPVYEVARARPLDALTAAGAAGYEQAAVLPADVPDLPALLVGKLFRPLTTRWVAAAPVLPARTGLVGLATRLPVPEWLVAADPDLDRTDQAGLRAAGRTVAGSAPHGDVAASPGWHRLRGPDDLARLDEHLEGWDNTRTLLSVG</sequence>
<reference evidence="1" key="1">
    <citation type="submission" date="2021-01" db="EMBL/GenBank/DDBJ databases">
        <title>Whole genome shotgun sequence of Actinocatenispora rupis NBRC 107355.</title>
        <authorList>
            <person name="Komaki H."/>
            <person name="Tamura T."/>
        </authorList>
    </citation>
    <scope>NUCLEOTIDE SEQUENCE</scope>
    <source>
        <strain evidence="1">NBRC 107355</strain>
    </source>
</reference>
<dbReference type="EMBL" id="BOMB01000040">
    <property type="protein sequence ID" value="GID15221.1"/>
    <property type="molecule type" value="Genomic_DNA"/>
</dbReference>
<proteinExistence type="predicted"/>
<dbReference type="InterPro" id="IPR029044">
    <property type="entry name" value="Nucleotide-diphossugar_trans"/>
</dbReference>
<accession>A0A8J3J3M7</accession>
<dbReference type="Proteomes" id="UP000612808">
    <property type="component" value="Unassembled WGS sequence"/>
</dbReference>
<keyword evidence="2" id="KW-1185">Reference proteome</keyword>
<comment type="caution">
    <text evidence="1">The sequence shown here is derived from an EMBL/GenBank/DDBJ whole genome shotgun (WGS) entry which is preliminary data.</text>
</comment>
<evidence type="ECO:0000313" key="1">
    <source>
        <dbReference type="EMBL" id="GID15221.1"/>
    </source>
</evidence>
<evidence type="ECO:0000313" key="2">
    <source>
        <dbReference type="Proteomes" id="UP000612808"/>
    </source>
</evidence>
<organism evidence="1 2">
    <name type="scientific">Actinocatenispora rupis</name>
    <dbReference type="NCBI Taxonomy" id="519421"/>
    <lineage>
        <taxon>Bacteria</taxon>
        <taxon>Bacillati</taxon>
        <taxon>Actinomycetota</taxon>
        <taxon>Actinomycetes</taxon>
        <taxon>Micromonosporales</taxon>
        <taxon>Micromonosporaceae</taxon>
        <taxon>Actinocatenispora</taxon>
    </lineage>
</organism>
<dbReference type="AlphaFoldDB" id="A0A8J3J3M7"/>
<dbReference type="SUPFAM" id="SSF53448">
    <property type="entry name" value="Nucleotide-diphospho-sugar transferases"/>
    <property type="match status" value="1"/>
</dbReference>